<keyword evidence="1" id="KW-1185">Reference proteome</keyword>
<proteinExistence type="predicted"/>
<dbReference type="AlphaFoldDB" id="A0A1I8J411"/>
<dbReference type="WBParaSite" id="maker-uti_cns_0045753-snap-gene-0.9-mRNA-1">
    <property type="protein sequence ID" value="maker-uti_cns_0045753-snap-gene-0.9-mRNA-1"/>
    <property type="gene ID" value="maker-uti_cns_0045753-snap-gene-0.9"/>
</dbReference>
<reference evidence="2" key="1">
    <citation type="submission" date="2016-11" db="UniProtKB">
        <authorList>
            <consortium name="WormBaseParasite"/>
        </authorList>
    </citation>
    <scope>IDENTIFICATION</scope>
</reference>
<evidence type="ECO:0000313" key="2">
    <source>
        <dbReference type="WBParaSite" id="maker-uti_cns_0045753-snap-gene-0.9-mRNA-1"/>
    </source>
</evidence>
<dbReference type="Proteomes" id="UP000095280">
    <property type="component" value="Unplaced"/>
</dbReference>
<name>A0A1I8J411_9PLAT</name>
<organism evidence="1 2">
    <name type="scientific">Macrostomum lignano</name>
    <dbReference type="NCBI Taxonomy" id="282301"/>
    <lineage>
        <taxon>Eukaryota</taxon>
        <taxon>Metazoa</taxon>
        <taxon>Spiralia</taxon>
        <taxon>Lophotrochozoa</taxon>
        <taxon>Platyhelminthes</taxon>
        <taxon>Rhabditophora</taxon>
        <taxon>Macrostomorpha</taxon>
        <taxon>Macrostomida</taxon>
        <taxon>Macrostomidae</taxon>
        <taxon>Macrostomum</taxon>
    </lineage>
</organism>
<evidence type="ECO:0000313" key="1">
    <source>
        <dbReference type="Proteomes" id="UP000095280"/>
    </source>
</evidence>
<sequence>RLLDCLYRHDADGSGYAVSTLGGVGDDFSGSVGEMSAWPTAGPSGWPALSVRAGPIAKPQSTSCWTLKRRFAASPIAFAGFDVAPMLACSCWPRLDLAAGHLATKLPAIGLPPIASCTLSRPWQRISYDAYCELSCTARLRELALPSDLFFSAAIRCSQQRIAFLALCVPVDYPIVCRSAAADNPSSAMLTCSSDLELHEVESEINVHPLEFLPDEADRQNVLPVQLHRLALALEMYFKRHQSGGANPPNRSGRPYRP</sequence>
<accession>A0A1I8J411</accession>
<protein>
    <submittedName>
        <fullName evidence="2">START domain-containing protein</fullName>
    </submittedName>
</protein>